<protein>
    <submittedName>
        <fullName evidence="2">Uncharacterized protein</fullName>
    </submittedName>
</protein>
<dbReference type="InParanoid" id="A0A2P5ETT8"/>
<organism evidence="2 3">
    <name type="scientific">Trema orientale</name>
    <name type="common">Charcoal tree</name>
    <name type="synonym">Celtis orientalis</name>
    <dbReference type="NCBI Taxonomy" id="63057"/>
    <lineage>
        <taxon>Eukaryota</taxon>
        <taxon>Viridiplantae</taxon>
        <taxon>Streptophyta</taxon>
        <taxon>Embryophyta</taxon>
        <taxon>Tracheophyta</taxon>
        <taxon>Spermatophyta</taxon>
        <taxon>Magnoliopsida</taxon>
        <taxon>eudicotyledons</taxon>
        <taxon>Gunneridae</taxon>
        <taxon>Pentapetalae</taxon>
        <taxon>rosids</taxon>
        <taxon>fabids</taxon>
        <taxon>Rosales</taxon>
        <taxon>Cannabaceae</taxon>
        <taxon>Trema</taxon>
    </lineage>
</organism>
<accession>A0A2P5ETT8</accession>
<feature type="compositionally biased region" description="Basic and acidic residues" evidence="1">
    <location>
        <begin position="112"/>
        <end position="126"/>
    </location>
</feature>
<comment type="caution">
    <text evidence="2">The sequence shown here is derived from an EMBL/GenBank/DDBJ whole genome shotgun (WGS) entry which is preliminary data.</text>
</comment>
<reference evidence="3" key="1">
    <citation type="submission" date="2016-06" db="EMBL/GenBank/DDBJ databases">
        <title>Parallel loss of symbiosis genes in relatives of nitrogen-fixing non-legume Parasponia.</title>
        <authorList>
            <person name="Van Velzen R."/>
            <person name="Holmer R."/>
            <person name="Bu F."/>
            <person name="Rutten L."/>
            <person name="Van Zeijl A."/>
            <person name="Liu W."/>
            <person name="Santuari L."/>
            <person name="Cao Q."/>
            <person name="Sharma T."/>
            <person name="Shen D."/>
            <person name="Roswanjaya Y."/>
            <person name="Wardhani T."/>
            <person name="Kalhor M.S."/>
            <person name="Jansen J."/>
            <person name="Van den Hoogen J."/>
            <person name="Gungor B."/>
            <person name="Hartog M."/>
            <person name="Hontelez J."/>
            <person name="Verver J."/>
            <person name="Yang W.-C."/>
            <person name="Schijlen E."/>
            <person name="Repin R."/>
            <person name="Schilthuizen M."/>
            <person name="Schranz E."/>
            <person name="Heidstra R."/>
            <person name="Miyata K."/>
            <person name="Fedorova E."/>
            <person name="Kohlen W."/>
            <person name="Bisseling T."/>
            <person name="Smit S."/>
            <person name="Geurts R."/>
        </authorList>
    </citation>
    <scope>NUCLEOTIDE SEQUENCE [LARGE SCALE GENOMIC DNA]</scope>
    <source>
        <strain evidence="3">cv. RG33-2</strain>
    </source>
</reference>
<name>A0A2P5ETT8_TREOI</name>
<feature type="region of interest" description="Disordered" evidence="1">
    <location>
        <begin position="104"/>
        <end position="141"/>
    </location>
</feature>
<feature type="region of interest" description="Disordered" evidence="1">
    <location>
        <begin position="1"/>
        <end position="90"/>
    </location>
</feature>
<sequence length="141" mass="15894">MAPKTVVKKSEKAKVTTELQPESWKTAPESQPEHEKQAKAMKMESRTATEAELEIPSGHGRMATAMKELKPENRSEHWTKAPAPETSMTDRVSVLLPEKEKGRWVWTQSAERPPEGELRGPERSPGKECSVLGAVRPKRRR</sequence>
<feature type="compositionally biased region" description="Basic and acidic residues" evidence="1">
    <location>
        <begin position="67"/>
        <end position="79"/>
    </location>
</feature>
<evidence type="ECO:0000313" key="3">
    <source>
        <dbReference type="Proteomes" id="UP000237000"/>
    </source>
</evidence>
<proteinExistence type="predicted"/>
<gene>
    <name evidence="2" type="ORF">TorRG33x02_151830</name>
</gene>
<feature type="compositionally biased region" description="Basic and acidic residues" evidence="1">
    <location>
        <begin position="31"/>
        <end position="49"/>
    </location>
</feature>
<dbReference type="EMBL" id="JXTC01000099">
    <property type="protein sequence ID" value="PON88954.1"/>
    <property type="molecule type" value="Genomic_DNA"/>
</dbReference>
<dbReference type="Proteomes" id="UP000237000">
    <property type="component" value="Unassembled WGS sequence"/>
</dbReference>
<evidence type="ECO:0000313" key="2">
    <source>
        <dbReference type="EMBL" id="PON88954.1"/>
    </source>
</evidence>
<dbReference type="AlphaFoldDB" id="A0A2P5ETT8"/>
<dbReference type="OrthoDB" id="10333254at2759"/>
<evidence type="ECO:0000256" key="1">
    <source>
        <dbReference type="SAM" id="MobiDB-lite"/>
    </source>
</evidence>
<keyword evidence="3" id="KW-1185">Reference proteome</keyword>